<name>A0A381IKV4_AMIAI</name>
<dbReference type="InterPro" id="IPR021857">
    <property type="entry name" value="DUF3467"/>
</dbReference>
<evidence type="ECO:0000313" key="2">
    <source>
        <dbReference type="Proteomes" id="UP000254701"/>
    </source>
</evidence>
<proteinExistence type="predicted"/>
<evidence type="ECO:0000313" key="1">
    <source>
        <dbReference type="EMBL" id="SUY28044.1"/>
    </source>
</evidence>
<protein>
    <submittedName>
        <fullName evidence="1">Protein of uncharacterized function (DUF3467)</fullName>
    </submittedName>
</protein>
<reference evidence="1 2" key="1">
    <citation type="submission" date="2018-06" db="EMBL/GenBank/DDBJ databases">
        <authorList>
            <consortium name="Pathogen Informatics"/>
            <person name="Doyle S."/>
        </authorList>
    </citation>
    <scope>NUCLEOTIDE SEQUENCE [LARGE SCALE GENOMIC DNA]</scope>
    <source>
        <strain evidence="1 2">NCTC10684</strain>
    </source>
</reference>
<dbReference type="RefSeq" id="WP_115733998.1">
    <property type="nucleotide sequence ID" value="NZ_BAAAVY010000001.1"/>
</dbReference>
<dbReference type="OrthoDB" id="9798280at2"/>
<gene>
    <name evidence="1" type="ORF">NCTC10684_04955</name>
</gene>
<dbReference type="Pfam" id="PF11950">
    <property type="entry name" value="DUF3467"/>
    <property type="match status" value="1"/>
</dbReference>
<sequence length="100" mass="11053">MTGKSKQPVSGDEGASRGVQWIEDRMATHFANVVNVQGTREQVDIFFGTNRTWNVEDGGSVAVELSNRIILTPLAAKRLWTVLGGVLREHESRYGPLDVE</sequence>
<organism evidence="1 2">
    <name type="scientific">Aminobacter aminovorans</name>
    <name type="common">Chelatobacter heintzii</name>
    <dbReference type="NCBI Taxonomy" id="83263"/>
    <lineage>
        <taxon>Bacteria</taxon>
        <taxon>Pseudomonadati</taxon>
        <taxon>Pseudomonadota</taxon>
        <taxon>Alphaproteobacteria</taxon>
        <taxon>Hyphomicrobiales</taxon>
        <taxon>Phyllobacteriaceae</taxon>
        <taxon>Aminobacter</taxon>
    </lineage>
</organism>
<dbReference type="EMBL" id="UFSM01000002">
    <property type="protein sequence ID" value="SUY28044.1"/>
    <property type="molecule type" value="Genomic_DNA"/>
</dbReference>
<dbReference type="Proteomes" id="UP000254701">
    <property type="component" value="Unassembled WGS sequence"/>
</dbReference>
<dbReference type="AlphaFoldDB" id="A0A381IKV4"/>
<accession>A0A381IKV4</accession>